<evidence type="ECO:0000256" key="6">
    <source>
        <dbReference type="ARBA" id="ARBA00023315"/>
    </source>
</evidence>
<evidence type="ECO:0000256" key="1">
    <source>
        <dbReference type="ARBA" id="ARBA00004533"/>
    </source>
</evidence>
<dbReference type="KEGG" id="cpso:CPPEL_05130"/>
<protein>
    <submittedName>
        <fullName evidence="7">Phosphatidylinositol mannoside acyltransferase</fullName>
        <ecNumber evidence="7">2.3.1.-</ecNumber>
    </submittedName>
</protein>
<dbReference type="OrthoDB" id="9803456at2"/>
<proteinExistence type="predicted"/>
<dbReference type="EC" id="2.3.1.-" evidence="7"/>
<evidence type="ECO:0000313" key="7">
    <source>
        <dbReference type="EMBL" id="AZA09146.1"/>
    </source>
</evidence>
<evidence type="ECO:0000313" key="8">
    <source>
        <dbReference type="Proteomes" id="UP000271426"/>
    </source>
</evidence>
<dbReference type="PANTHER" id="PTHR30606">
    <property type="entry name" value="LIPID A BIOSYNTHESIS LAUROYL ACYLTRANSFERASE"/>
    <property type="match status" value="1"/>
</dbReference>
<sequence>MSARETLSAKAYIAGWKLVRRLPIGVADALFNFAADCWSRRGAGLPQLRKNLARVVGEERVDKPLVRAAARSYARYWREAFQLPAIAEDPDLHQRLLQSVTGLDRLQASLDKGKGVVLVLPHSGNWDMAGVLLVHVHGQFTTVAERLKPESLYQAFVDYREALGFRVLPLSGGPKPFHGLKAALEAGQVVCLLGERDLKRSGVEVNFFGRTARMPAGPVKLAQETGAALHPVHLWFEPGGWGFEVGEAIEVGELAPTVQRVADALATGIAAHPADWHMLQPLWIEDLDQQRYLRGLAT</sequence>
<keyword evidence="2" id="KW-1003">Cell membrane</keyword>
<evidence type="ECO:0000256" key="2">
    <source>
        <dbReference type="ARBA" id="ARBA00022475"/>
    </source>
</evidence>
<dbReference type="GO" id="GO:0005886">
    <property type="term" value="C:plasma membrane"/>
    <property type="evidence" value="ECO:0007669"/>
    <property type="project" value="UniProtKB-SubCell"/>
</dbReference>
<name>A0A3G6IU00_9CORY</name>
<evidence type="ECO:0000256" key="5">
    <source>
        <dbReference type="ARBA" id="ARBA00023136"/>
    </source>
</evidence>
<comment type="subcellular location">
    <subcellularLocation>
        <location evidence="1">Cell inner membrane</location>
    </subcellularLocation>
</comment>
<dbReference type="RefSeq" id="WP_123960108.1">
    <property type="nucleotide sequence ID" value="NZ_CP033898.1"/>
</dbReference>
<dbReference type="Pfam" id="PF03279">
    <property type="entry name" value="Lip_A_acyltrans"/>
    <property type="match status" value="1"/>
</dbReference>
<accession>A0A3G6IU00</accession>
<keyword evidence="3" id="KW-0997">Cell inner membrane</keyword>
<dbReference type="PANTHER" id="PTHR30606:SF10">
    <property type="entry name" value="PHOSPHATIDYLINOSITOL MANNOSIDE ACYLTRANSFERASE"/>
    <property type="match status" value="1"/>
</dbReference>
<reference evidence="7 8" key="1">
    <citation type="submission" date="2018-11" db="EMBL/GenBank/DDBJ databases">
        <authorList>
            <person name="Kleinhagauer T."/>
            <person name="Glaeser S.P."/>
            <person name="Spergser J."/>
            <person name="Ruckert C."/>
            <person name="Kaempfer P."/>
            <person name="Busse H.-J."/>
        </authorList>
    </citation>
    <scope>NUCLEOTIDE SEQUENCE [LARGE SCALE GENOMIC DNA]</scope>
    <source>
        <strain evidence="7 8">812CH</strain>
    </source>
</reference>
<dbReference type="CDD" id="cd07984">
    <property type="entry name" value="LPLAT_LABLAT-like"/>
    <property type="match status" value="1"/>
</dbReference>
<dbReference type="AlphaFoldDB" id="A0A3G6IU00"/>
<keyword evidence="8" id="KW-1185">Reference proteome</keyword>
<dbReference type="GO" id="GO:0009247">
    <property type="term" value="P:glycolipid biosynthetic process"/>
    <property type="evidence" value="ECO:0007669"/>
    <property type="project" value="UniProtKB-ARBA"/>
</dbReference>
<keyword evidence="4 7" id="KW-0808">Transferase</keyword>
<dbReference type="Proteomes" id="UP000271426">
    <property type="component" value="Chromosome"/>
</dbReference>
<dbReference type="NCBIfam" id="NF005919">
    <property type="entry name" value="PRK07920.1"/>
    <property type="match status" value="1"/>
</dbReference>
<evidence type="ECO:0000256" key="4">
    <source>
        <dbReference type="ARBA" id="ARBA00022679"/>
    </source>
</evidence>
<dbReference type="GO" id="GO:0016746">
    <property type="term" value="F:acyltransferase activity"/>
    <property type="evidence" value="ECO:0007669"/>
    <property type="project" value="UniProtKB-KW"/>
</dbReference>
<dbReference type="EMBL" id="CP033898">
    <property type="protein sequence ID" value="AZA09146.1"/>
    <property type="molecule type" value="Genomic_DNA"/>
</dbReference>
<keyword evidence="6 7" id="KW-0012">Acyltransferase</keyword>
<evidence type="ECO:0000256" key="3">
    <source>
        <dbReference type="ARBA" id="ARBA00022519"/>
    </source>
</evidence>
<organism evidence="7 8">
    <name type="scientific">Corynebacterium pseudopelargi</name>
    <dbReference type="NCBI Taxonomy" id="2080757"/>
    <lineage>
        <taxon>Bacteria</taxon>
        <taxon>Bacillati</taxon>
        <taxon>Actinomycetota</taxon>
        <taxon>Actinomycetes</taxon>
        <taxon>Mycobacteriales</taxon>
        <taxon>Corynebacteriaceae</taxon>
        <taxon>Corynebacterium</taxon>
    </lineage>
</organism>
<dbReference type="InterPro" id="IPR004960">
    <property type="entry name" value="LipA_acyltrans"/>
</dbReference>
<keyword evidence="5" id="KW-0472">Membrane</keyword>
<gene>
    <name evidence="7" type="ORF">CPPEL_05130</name>
</gene>